<dbReference type="SUPFAM" id="SSF50346">
    <property type="entry name" value="PRC-barrel domain"/>
    <property type="match status" value="1"/>
</dbReference>
<gene>
    <name evidence="1" type="ORF">SAMN05421849_2379</name>
</gene>
<proteinExistence type="predicted"/>
<dbReference type="Proteomes" id="UP000192455">
    <property type="component" value="Unassembled WGS sequence"/>
</dbReference>
<dbReference type="Gene3D" id="2.30.30.240">
    <property type="entry name" value="PRC-barrel domain"/>
    <property type="match status" value="1"/>
</dbReference>
<dbReference type="AlphaFoldDB" id="A0A1R3X8G5"/>
<name>A0A1R3X8G5_9RHOB</name>
<dbReference type="EMBL" id="FTPS01000002">
    <property type="protein sequence ID" value="SIT86702.1"/>
    <property type="molecule type" value="Genomic_DNA"/>
</dbReference>
<reference evidence="1 2" key="1">
    <citation type="submission" date="2017-01" db="EMBL/GenBank/DDBJ databases">
        <authorList>
            <person name="Mah S.A."/>
            <person name="Swanson W.J."/>
            <person name="Moy G.W."/>
            <person name="Vacquier V.D."/>
        </authorList>
    </citation>
    <scope>NUCLEOTIDE SEQUENCE [LARGE SCALE GENOMIC DNA]</scope>
    <source>
        <strain evidence="1 2">DSM 21219</strain>
    </source>
</reference>
<keyword evidence="2" id="KW-1185">Reference proteome</keyword>
<dbReference type="STRING" id="515897.SAMN05421849_2379"/>
<dbReference type="OrthoDB" id="7876889at2"/>
<accession>A0A1R3X8G5</accession>
<dbReference type="RefSeq" id="WP_076650259.1">
    <property type="nucleotide sequence ID" value="NZ_FTPS01000002.1"/>
</dbReference>
<evidence type="ECO:0000313" key="1">
    <source>
        <dbReference type="EMBL" id="SIT86702.1"/>
    </source>
</evidence>
<protein>
    <submittedName>
        <fullName evidence="1">PRC-barrel domain-containing protein</fullName>
    </submittedName>
</protein>
<sequence>MDHANHVRLDIPELNETTLMGAVIYGPDNEKIGHVSHVFNDGVDCRVVIDVGGFLGIGSKPVELAARDLDFMRDNSNSVHATTRWTKAELKNMPEYTG</sequence>
<dbReference type="InterPro" id="IPR011033">
    <property type="entry name" value="PRC_barrel-like_sf"/>
</dbReference>
<organism evidence="1 2">
    <name type="scientific">Pontibaca methylaminivorans</name>
    <dbReference type="NCBI Taxonomy" id="515897"/>
    <lineage>
        <taxon>Bacteria</taxon>
        <taxon>Pseudomonadati</taxon>
        <taxon>Pseudomonadota</taxon>
        <taxon>Alphaproteobacteria</taxon>
        <taxon>Rhodobacterales</taxon>
        <taxon>Roseobacteraceae</taxon>
        <taxon>Pontibaca</taxon>
    </lineage>
</organism>
<evidence type="ECO:0000313" key="2">
    <source>
        <dbReference type="Proteomes" id="UP000192455"/>
    </source>
</evidence>